<evidence type="ECO:0000259" key="11">
    <source>
        <dbReference type="PROSITE" id="PS50893"/>
    </source>
</evidence>
<evidence type="ECO:0000256" key="8">
    <source>
        <dbReference type="ARBA" id="ARBA00023136"/>
    </source>
</evidence>
<dbReference type="Pfam" id="PF01061">
    <property type="entry name" value="ABC2_membrane"/>
    <property type="match status" value="1"/>
</dbReference>
<dbReference type="GO" id="GO:0005886">
    <property type="term" value="C:plasma membrane"/>
    <property type="evidence" value="ECO:0007669"/>
    <property type="project" value="TreeGrafter"/>
</dbReference>
<keyword evidence="3" id="KW-0813">Transport</keyword>
<dbReference type="PANTHER" id="PTHR48041:SF118">
    <property type="entry name" value="ATP-BINDING CASSETTE TRANSPORTER (ABC TRANSPORTER) FAMILY G MEMBER 16"/>
    <property type="match status" value="1"/>
</dbReference>
<name>A0A9R1SY62_9HYME</name>
<evidence type="ECO:0000256" key="9">
    <source>
        <dbReference type="SAM" id="MobiDB-lite"/>
    </source>
</evidence>
<dbReference type="InterPro" id="IPR003593">
    <property type="entry name" value="AAA+_ATPase"/>
</dbReference>
<feature type="transmembrane region" description="Helical" evidence="10">
    <location>
        <begin position="498"/>
        <end position="520"/>
    </location>
</feature>
<feature type="transmembrane region" description="Helical" evidence="10">
    <location>
        <begin position="526"/>
        <end position="544"/>
    </location>
</feature>
<dbReference type="Proteomes" id="UP000694866">
    <property type="component" value="Unplaced"/>
</dbReference>
<dbReference type="InterPro" id="IPR013525">
    <property type="entry name" value="ABC2_TM"/>
</dbReference>
<evidence type="ECO:0000256" key="5">
    <source>
        <dbReference type="ARBA" id="ARBA00022741"/>
    </source>
</evidence>
<gene>
    <name evidence="13" type="primary">LOC105264237</name>
</gene>
<evidence type="ECO:0000256" key="2">
    <source>
        <dbReference type="ARBA" id="ARBA00005814"/>
    </source>
</evidence>
<feature type="transmembrane region" description="Helical" evidence="10">
    <location>
        <begin position="388"/>
        <end position="405"/>
    </location>
</feature>
<evidence type="ECO:0000256" key="6">
    <source>
        <dbReference type="ARBA" id="ARBA00022840"/>
    </source>
</evidence>
<feature type="transmembrane region" description="Helical" evidence="10">
    <location>
        <begin position="412"/>
        <end position="429"/>
    </location>
</feature>
<dbReference type="InterPro" id="IPR050352">
    <property type="entry name" value="ABCG_transporters"/>
</dbReference>
<keyword evidence="7 10" id="KW-1133">Transmembrane helix</keyword>
<dbReference type="CDD" id="cd03213">
    <property type="entry name" value="ABCG_EPDR"/>
    <property type="match status" value="1"/>
</dbReference>
<dbReference type="SMART" id="SM00382">
    <property type="entry name" value="AAA"/>
    <property type="match status" value="1"/>
</dbReference>
<feature type="region of interest" description="Disordered" evidence="9">
    <location>
        <begin position="1"/>
        <end position="20"/>
    </location>
</feature>
<dbReference type="InterPro" id="IPR027417">
    <property type="entry name" value="P-loop_NTPase"/>
</dbReference>
<keyword evidence="8 10" id="KW-0472">Membrane</keyword>
<dbReference type="GeneID" id="105264237"/>
<dbReference type="PROSITE" id="PS00211">
    <property type="entry name" value="ABC_TRANSPORTER_1"/>
    <property type="match status" value="1"/>
</dbReference>
<keyword evidence="4 10" id="KW-0812">Transmembrane</keyword>
<feature type="domain" description="ABC transporter" evidence="11">
    <location>
        <begin position="53"/>
        <end position="294"/>
    </location>
</feature>
<dbReference type="GO" id="GO:0140359">
    <property type="term" value="F:ABC-type transporter activity"/>
    <property type="evidence" value="ECO:0007669"/>
    <property type="project" value="InterPro"/>
</dbReference>
<dbReference type="KEGG" id="fas:105264237"/>
<dbReference type="OrthoDB" id="66620at2759"/>
<dbReference type="RefSeq" id="XP_011299280.1">
    <property type="nucleotide sequence ID" value="XM_011300978.1"/>
</dbReference>
<reference evidence="13" key="1">
    <citation type="submission" date="2025-08" db="UniProtKB">
        <authorList>
            <consortium name="RefSeq"/>
        </authorList>
    </citation>
    <scope>IDENTIFICATION</scope>
    <source>
        <strain evidence="13">USDA-PBARC FA_bdor</strain>
        <tissue evidence="13">Whole organism</tissue>
    </source>
</reference>
<sequence length="637" mass="70736">MEELIGPVGRGYDSGDDDNKITNSAMKTFITKSEDPETPDSSETPEPLANITISFSDLSYSIRQNARGKRSKEILQEIHGYFSGGGLNVLVGPSGAGKTSLLSILCGLRGKKEGVRGHLAINGTPATADTLRKLTCYIPQEFALLPSLTARETLYFAARLKIPHADRKQINSLVMSVAGTLGLQNCLSTMTRDLSGGEKKRLSIGVEIVVNPRVLVLDEPTSGLDSAASLQVIILLKNIALSGCTVICSIHQPSSQMMTHFDDILVLAEGRDLYCGPSSKIVQTFQEAGYSCPPFYNISEFVMEVIIGQHGGDLDNLRNYSNKFHSVVVNKSLAPLSNGHDIEHHVKIKNVQRCVKRICNPWFNEFQMLIWRSTKCILRDNTLTKLRLAAHIVVGIFMGLVFYKFGGDASKVFSNIACLFFFLLFLFFSNAMPAVQMFPIEAEVFARENMNNWYGLGTYHLTKVLTDLPLQTLCPTLFLVIAYGMTGQPIESQRFMKSWLICFLLCVLAQSFGMLAGAAMNTHCGTFLVPALNIPMCLFSGFFLKLGEIPSYMTPFSFLSYFRYTFEGLMQAIYGGDREVLPCSENFCILRAPDRILRHMNMPSIEFSAIIYALVAWIGFLHLCIYGVLKWKSCRSV</sequence>
<keyword evidence="6 13" id="KW-0067">ATP-binding</keyword>
<evidence type="ECO:0000256" key="4">
    <source>
        <dbReference type="ARBA" id="ARBA00022692"/>
    </source>
</evidence>
<dbReference type="Pfam" id="PF00005">
    <property type="entry name" value="ABC_tran"/>
    <property type="match status" value="1"/>
</dbReference>
<keyword evidence="5" id="KW-0547">Nucleotide-binding</keyword>
<dbReference type="AlphaFoldDB" id="A0A9R1SY62"/>
<evidence type="ECO:0000313" key="13">
    <source>
        <dbReference type="RefSeq" id="XP_011299280.1"/>
    </source>
</evidence>
<dbReference type="Gene3D" id="3.40.50.300">
    <property type="entry name" value="P-loop containing nucleotide triphosphate hydrolases"/>
    <property type="match status" value="1"/>
</dbReference>
<evidence type="ECO:0000256" key="1">
    <source>
        <dbReference type="ARBA" id="ARBA00004141"/>
    </source>
</evidence>
<evidence type="ECO:0000256" key="7">
    <source>
        <dbReference type="ARBA" id="ARBA00022989"/>
    </source>
</evidence>
<dbReference type="GO" id="GO:0016887">
    <property type="term" value="F:ATP hydrolysis activity"/>
    <property type="evidence" value="ECO:0007669"/>
    <property type="project" value="InterPro"/>
</dbReference>
<dbReference type="GO" id="GO:0005524">
    <property type="term" value="F:ATP binding"/>
    <property type="evidence" value="ECO:0007669"/>
    <property type="project" value="UniProtKB-KW"/>
</dbReference>
<evidence type="ECO:0000313" key="12">
    <source>
        <dbReference type="Proteomes" id="UP000694866"/>
    </source>
</evidence>
<proteinExistence type="inferred from homology"/>
<comment type="subcellular location">
    <subcellularLocation>
        <location evidence="1">Membrane</location>
        <topology evidence="1">Multi-pass membrane protein</topology>
    </subcellularLocation>
</comment>
<evidence type="ECO:0000256" key="10">
    <source>
        <dbReference type="SAM" id="Phobius"/>
    </source>
</evidence>
<comment type="similarity">
    <text evidence="2">Belongs to the ABC transporter superfamily. ABCG family. Eye pigment precursor importer (TC 3.A.1.204) subfamily.</text>
</comment>
<keyword evidence="12" id="KW-1185">Reference proteome</keyword>
<dbReference type="PROSITE" id="PS50893">
    <property type="entry name" value="ABC_TRANSPORTER_2"/>
    <property type="match status" value="1"/>
</dbReference>
<protein>
    <submittedName>
        <fullName evidence="13">ATP-binding cassette sub-family G member 4</fullName>
    </submittedName>
</protein>
<feature type="transmembrane region" description="Helical" evidence="10">
    <location>
        <begin position="607"/>
        <end position="629"/>
    </location>
</feature>
<dbReference type="InterPro" id="IPR017871">
    <property type="entry name" value="ABC_transporter-like_CS"/>
</dbReference>
<accession>A0A9R1SY62</accession>
<dbReference type="SUPFAM" id="SSF52540">
    <property type="entry name" value="P-loop containing nucleoside triphosphate hydrolases"/>
    <property type="match status" value="1"/>
</dbReference>
<evidence type="ECO:0000256" key="3">
    <source>
        <dbReference type="ARBA" id="ARBA00022448"/>
    </source>
</evidence>
<organism evidence="12 13">
    <name type="scientific">Fopius arisanus</name>
    <dbReference type="NCBI Taxonomy" id="64838"/>
    <lineage>
        <taxon>Eukaryota</taxon>
        <taxon>Metazoa</taxon>
        <taxon>Ecdysozoa</taxon>
        <taxon>Arthropoda</taxon>
        <taxon>Hexapoda</taxon>
        <taxon>Insecta</taxon>
        <taxon>Pterygota</taxon>
        <taxon>Neoptera</taxon>
        <taxon>Endopterygota</taxon>
        <taxon>Hymenoptera</taxon>
        <taxon>Apocrita</taxon>
        <taxon>Ichneumonoidea</taxon>
        <taxon>Braconidae</taxon>
        <taxon>Opiinae</taxon>
        <taxon>Fopius</taxon>
    </lineage>
</organism>
<dbReference type="InterPro" id="IPR003439">
    <property type="entry name" value="ABC_transporter-like_ATP-bd"/>
</dbReference>
<feature type="region of interest" description="Disordered" evidence="9">
    <location>
        <begin position="28"/>
        <end position="47"/>
    </location>
</feature>
<dbReference type="PANTHER" id="PTHR48041">
    <property type="entry name" value="ABC TRANSPORTER G FAMILY MEMBER 28"/>
    <property type="match status" value="1"/>
</dbReference>
<feature type="transmembrane region" description="Helical" evidence="10">
    <location>
        <begin position="468"/>
        <end position="486"/>
    </location>
</feature>